<comment type="caution">
    <text evidence="7">The sequence shown here is derived from an EMBL/GenBank/DDBJ whole genome shotgun (WGS) entry which is preliminary data.</text>
</comment>
<keyword evidence="5 6" id="KW-0472">Membrane</keyword>
<name>A0A5B0WR97_9GAMM</name>
<evidence type="ECO:0000256" key="4">
    <source>
        <dbReference type="ARBA" id="ARBA00022989"/>
    </source>
</evidence>
<dbReference type="Pfam" id="PF01040">
    <property type="entry name" value="UbiA"/>
    <property type="match status" value="1"/>
</dbReference>
<dbReference type="PANTHER" id="PTHR13929:SF0">
    <property type="entry name" value="UBIA PRENYLTRANSFERASE DOMAIN-CONTAINING PROTEIN 1"/>
    <property type="match status" value="1"/>
</dbReference>
<feature type="transmembrane region" description="Helical" evidence="6">
    <location>
        <begin position="179"/>
        <end position="198"/>
    </location>
</feature>
<evidence type="ECO:0000256" key="2">
    <source>
        <dbReference type="ARBA" id="ARBA00022679"/>
    </source>
</evidence>
<dbReference type="EMBL" id="VTUX01000007">
    <property type="protein sequence ID" value="KAA1189453.1"/>
    <property type="molecule type" value="Genomic_DNA"/>
</dbReference>
<feature type="transmembrane region" description="Helical" evidence="6">
    <location>
        <begin position="251"/>
        <end position="269"/>
    </location>
</feature>
<accession>A0A5B0WR97</accession>
<keyword evidence="3 6" id="KW-0812">Transmembrane</keyword>
<evidence type="ECO:0000256" key="3">
    <source>
        <dbReference type="ARBA" id="ARBA00022692"/>
    </source>
</evidence>
<dbReference type="GO" id="GO:0016020">
    <property type="term" value="C:membrane"/>
    <property type="evidence" value="ECO:0007669"/>
    <property type="project" value="UniProtKB-SubCell"/>
</dbReference>
<evidence type="ECO:0000256" key="1">
    <source>
        <dbReference type="ARBA" id="ARBA00004141"/>
    </source>
</evidence>
<dbReference type="GO" id="GO:0042371">
    <property type="term" value="P:vitamin K biosynthetic process"/>
    <property type="evidence" value="ECO:0007669"/>
    <property type="project" value="TreeGrafter"/>
</dbReference>
<evidence type="ECO:0000256" key="6">
    <source>
        <dbReference type="SAM" id="Phobius"/>
    </source>
</evidence>
<proteinExistence type="predicted"/>
<dbReference type="GO" id="GO:0004659">
    <property type="term" value="F:prenyltransferase activity"/>
    <property type="evidence" value="ECO:0007669"/>
    <property type="project" value="InterPro"/>
</dbReference>
<dbReference type="PANTHER" id="PTHR13929">
    <property type="entry name" value="1,4-DIHYDROXY-2-NAPHTHOATE OCTAPRENYLTRANSFERASE"/>
    <property type="match status" value="1"/>
</dbReference>
<feature type="transmembrane region" description="Helical" evidence="6">
    <location>
        <begin position="155"/>
        <end position="172"/>
    </location>
</feature>
<dbReference type="AlphaFoldDB" id="A0A5B0WR97"/>
<keyword evidence="8" id="KW-1185">Reference proteome</keyword>
<protein>
    <submittedName>
        <fullName evidence="7">Prenyltransferase</fullName>
    </submittedName>
</protein>
<keyword evidence="2 7" id="KW-0808">Transferase</keyword>
<dbReference type="Proteomes" id="UP000323708">
    <property type="component" value="Unassembled WGS sequence"/>
</dbReference>
<dbReference type="InterPro" id="IPR000537">
    <property type="entry name" value="UbiA_prenyltransferase"/>
</dbReference>
<comment type="subcellular location">
    <subcellularLocation>
        <location evidence="1">Membrane</location>
        <topology evidence="1">Multi-pass membrane protein</topology>
    </subcellularLocation>
</comment>
<dbReference type="GO" id="GO:0009234">
    <property type="term" value="P:menaquinone biosynthetic process"/>
    <property type="evidence" value="ECO:0007669"/>
    <property type="project" value="TreeGrafter"/>
</dbReference>
<feature type="transmembrane region" description="Helical" evidence="6">
    <location>
        <begin position="102"/>
        <end position="121"/>
    </location>
</feature>
<evidence type="ECO:0000256" key="5">
    <source>
        <dbReference type="ARBA" id="ARBA00023136"/>
    </source>
</evidence>
<evidence type="ECO:0000313" key="7">
    <source>
        <dbReference type="EMBL" id="KAA1189453.1"/>
    </source>
</evidence>
<feature type="transmembrane region" description="Helical" evidence="6">
    <location>
        <begin position="281"/>
        <end position="303"/>
    </location>
</feature>
<dbReference type="PIRSF" id="PIRSF005355">
    <property type="entry name" value="UBIAD1"/>
    <property type="match status" value="1"/>
</dbReference>
<dbReference type="CDD" id="cd13962">
    <property type="entry name" value="PT_UbiA_UBIAD1"/>
    <property type="match status" value="1"/>
</dbReference>
<evidence type="ECO:0000313" key="8">
    <source>
        <dbReference type="Proteomes" id="UP000323708"/>
    </source>
</evidence>
<organism evidence="7 8">
    <name type="scientific">Pseudohalioglobus sediminis</name>
    <dbReference type="NCBI Taxonomy" id="2606449"/>
    <lineage>
        <taxon>Bacteria</taxon>
        <taxon>Pseudomonadati</taxon>
        <taxon>Pseudomonadota</taxon>
        <taxon>Gammaproteobacteria</taxon>
        <taxon>Cellvibrionales</taxon>
        <taxon>Halieaceae</taxon>
        <taxon>Pseudohalioglobus</taxon>
    </lineage>
</organism>
<feature type="transmembrane region" description="Helical" evidence="6">
    <location>
        <begin position="225"/>
        <end position="244"/>
    </location>
</feature>
<dbReference type="InterPro" id="IPR026046">
    <property type="entry name" value="UBIAD1"/>
</dbReference>
<dbReference type="RefSeq" id="WP_149612064.1">
    <property type="nucleotide sequence ID" value="NZ_VTUX01000007.1"/>
</dbReference>
<gene>
    <name evidence="7" type="ORF">F0M18_13915</name>
</gene>
<feature type="transmembrane region" description="Helical" evidence="6">
    <location>
        <begin position="126"/>
        <end position="143"/>
    </location>
</feature>
<sequence length="306" mass="32633">MTIQPFWLGFWRLADPKISLASFAGLFMAACFAAADTGLHPGWLALTVLGVFCVEVAKNASGEWVDFDSGTDLAIAAEDRSPFSGGKRVMVDALMTREQTRAVAIIFFLAAIVIGLLITFLREPRVLAVGLLGMLLAWSYHGAPLRLSYRGLGEVAVAIAYGPLVVCGTYLVQTGALNAPLLHAAMALGLLIAAFLWINEFPDYHADLGASKNTLVVRLGRETAATGYVTLLGSGYLWLLICALHYQSYGMLWGLLGAVPAAFSAWRLLNQYQNTAAIVPAQAACLLSFILMAAGCGLGYWLAGPA</sequence>
<keyword evidence="4 6" id="KW-1133">Transmembrane helix</keyword>
<reference evidence="7 8" key="1">
    <citation type="submission" date="2019-09" db="EMBL/GenBank/DDBJ databases">
        <authorList>
            <person name="Chen X.-Y."/>
        </authorList>
    </citation>
    <scope>NUCLEOTIDE SEQUENCE [LARGE SCALE GENOMIC DNA]</scope>
    <source>
        <strain evidence="7 8">NY5</strain>
    </source>
</reference>